<protein>
    <submittedName>
        <fullName evidence="1">Uncharacterized protein</fullName>
    </submittedName>
</protein>
<comment type="caution">
    <text evidence="1">The sequence shown here is derived from an EMBL/GenBank/DDBJ whole genome shotgun (WGS) entry which is preliminary data.</text>
</comment>
<accession>A0ABR1KZM6</accession>
<evidence type="ECO:0000313" key="2">
    <source>
        <dbReference type="Proteomes" id="UP001363622"/>
    </source>
</evidence>
<keyword evidence="2" id="KW-1185">Reference proteome</keyword>
<proteinExistence type="predicted"/>
<organism evidence="1 2">
    <name type="scientific">Phyllosticta citriasiana</name>
    <dbReference type="NCBI Taxonomy" id="595635"/>
    <lineage>
        <taxon>Eukaryota</taxon>
        <taxon>Fungi</taxon>
        <taxon>Dikarya</taxon>
        <taxon>Ascomycota</taxon>
        <taxon>Pezizomycotina</taxon>
        <taxon>Dothideomycetes</taxon>
        <taxon>Dothideomycetes incertae sedis</taxon>
        <taxon>Botryosphaeriales</taxon>
        <taxon>Phyllostictaceae</taxon>
        <taxon>Phyllosticta</taxon>
    </lineage>
</organism>
<name>A0ABR1KZM6_9PEZI</name>
<dbReference type="EMBL" id="JBBPHU010000001">
    <property type="protein sequence ID" value="KAK7524303.1"/>
    <property type="molecule type" value="Genomic_DNA"/>
</dbReference>
<gene>
    <name evidence="1" type="ORF">IWZ03DRAFT_366844</name>
</gene>
<sequence>MAFSASPTKFFLSFCPSFVLLSSITSVKTKHKLPGISNFGCLSPTNFHLSFGADLWLLVAGSGLLGQALWNENRSQFCRGGPRPQDYLGSSNLPAHIVNQDSASRILRQL</sequence>
<reference evidence="1 2" key="1">
    <citation type="submission" date="2024-04" db="EMBL/GenBank/DDBJ databases">
        <title>Phyllosticta paracitricarpa is synonymous to the EU quarantine fungus P. citricarpa based on phylogenomic analyses.</title>
        <authorList>
            <consortium name="Lawrence Berkeley National Laboratory"/>
            <person name="Van Ingen-Buijs V.A."/>
            <person name="Van Westerhoven A.C."/>
            <person name="Haridas S."/>
            <person name="Skiadas P."/>
            <person name="Martin F."/>
            <person name="Groenewald J.Z."/>
            <person name="Crous P.W."/>
            <person name="Seidl M.F."/>
        </authorList>
    </citation>
    <scope>NUCLEOTIDE SEQUENCE [LARGE SCALE GENOMIC DNA]</scope>
    <source>
        <strain evidence="1 2">CBS 123371</strain>
    </source>
</reference>
<evidence type="ECO:0000313" key="1">
    <source>
        <dbReference type="EMBL" id="KAK7524303.1"/>
    </source>
</evidence>
<dbReference type="Proteomes" id="UP001363622">
    <property type="component" value="Unassembled WGS sequence"/>
</dbReference>